<dbReference type="AlphaFoldDB" id="A0A2M8Q8X3"/>
<reference evidence="1 2" key="1">
    <citation type="submission" date="2017-11" db="EMBL/GenBank/DDBJ databases">
        <title>Evolution of Phototrophy in the Chloroflexi Phylum Driven by Horizontal Gene Transfer.</title>
        <authorList>
            <person name="Ward L.M."/>
            <person name="Hemp J."/>
            <person name="Shih P.M."/>
            <person name="Mcglynn S.E."/>
            <person name="Fischer W."/>
        </authorList>
    </citation>
    <scope>NUCLEOTIDE SEQUENCE [LARGE SCALE GENOMIC DNA]</scope>
    <source>
        <strain evidence="1">JP3_7</strain>
    </source>
</reference>
<sequence length="188" mass="20779">MNITLDEKDGKLIIQIPPSAEKAREELKALGAKWNPAATSWELSTATRSKVADVLWRHFGGYNTYMRDGYAVTVKAIEDVSAGCRAISFFGREIIMGRGRDSGARPGTDVLILDGKVSTGGSVRYWETRASKGTVVRVENLDVEAIKNDDGTLNIPSYWELVSVDPPKEPDTTPYYVKKVLEGIERLN</sequence>
<protein>
    <submittedName>
        <fullName evidence="1">Uncharacterized protein</fullName>
    </submittedName>
</protein>
<organism evidence="1 2">
    <name type="scientific">Candidatus Thermofonsia Clade 3 bacterium</name>
    <dbReference type="NCBI Taxonomy" id="2364212"/>
    <lineage>
        <taxon>Bacteria</taxon>
        <taxon>Bacillati</taxon>
        <taxon>Chloroflexota</taxon>
        <taxon>Candidatus Thermofontia</taxon>
        <taxon>Candidatus Thermofonsia Clade 3</taxon>
    </lineage>
</organism>
<accession>A0A2M8Q8X3</accession>
<dbReference type="EMBL" id="PGTN01000349">
    <property type="protein sequence ID" value="PJF46246.1"/>
    <property type="molecule type" value="Genomic_DNA"/>
</dbReference>
<gene>
    <name evidence="1" type="ORF">CUN48_14780</name>
</gene>
<evidence type="ECO:0000313" key="2">
    <source>
        <dbReference type="Proteomes" id="UP000230790"/>
    </source>
</evidence>
<comment type="caution">
    <text evidence="1">The sequence shown here is derived from an EMBL/GenBank/DDBJ whole genome shotgun (WGS) entry which is preliminary data.</text>
</comment>
<feature type="non-terminal residue" evidence="1">
    <location>
        <position position="188"/>
    </location>
</feature>
<name>A0A2M8Q8X3_9CHLR</name>
<evidence type="ECO:0000313" key="1">
    <source>
        <dbReference type="EMBL" id="PJF46246.1"/>
    </source>
</evidence>
<proteinExistence type="predicted"/>
<dbReference type="Proteomes" id="UP000230790">
    <property type="component" value="Unassembled WGS sequence"/>
</dbReference>